<protein>
    <submittedName>
        <fullName evidence="1">Uncharacterized protein</fullName>
    </submittedName>
</protein>
<evidence type="ECO:0000313" key="1">
    <source>
        <dbReference type="EMBL" id="OOM05943.1"/>
    </source>
</evidence>
<dbReference type="AlphaFoldDB" id="A0A1S8MP25"/>
<evidence type="ECO:0000313" key="2">
    <source>
        <dbReference type="Proteomes" id="UP000191154"/>
    </source>
</evidence>
<dbReference type="STRING" id="169679.CSACC_25410"/>
<gene>
    <name evidence="1" type="ORF">CLOSAC_45220</name>
</gene>
<sequence length="127" mass="14190">MQKAERGRRLFLAMATVSMILSSVVTLLNIILNGQVERLGSGIISISIQGILLYKIHNGKKWARNILSMLAFFGLISILVICVDGPVKEKNLLINLIMGCMLVLYSWIVYVLALSPSFNEYFKSQNV</sequence>
<accession>A0A1S8MP25</accession>
<proteinExistence type="predicted"/>
<name>A0A1S8MP25_CLOSA</name>
<comment type="caution">
    <text evidence="1">The sequence shown here is derived from an EMBL/GenBank/DDBJ whole genome shotgun (WGS) entry which is preliminary data.</text>
</comment>
<reference evidence="1 2" key="1">
    <citation type="submission" date="2016-05" db="EMBL/GenBank/DDBJ databases">
        <title>Microbial solvent formation.</title>
        <authorList>
            <person name="Poehlein A."/>
            <person name="Montoya Solano J.D."/>
            <person name="Flitsch S."/>
            <person name="Krabben P."/>
            <person name="Duerre P."/>
            <person name="Daniel R."/>
        </authorList>
    </citation>
    <scope>NUCLEOTIDE SEQUENCE [LARGE SCALE GENOMIC DNA]</scope>
    <source>
        <strain evidence="1 2">L1-8</strain>
    </source>
</reference>
<dbReference type="EMBL" id="LZYZ01000011">
    <property type="protein sequence ID" value="OOM05943.1"/>
    <property type="molecule type" value="Genomic_DNA"/>
</dbReference>
<dbReference type="Proteomes" id="UP000191154">
    <property type="component" value="Unassembled WGS sequence"/>
</dbReference>
<dbReference type="RefSeq" id="WP_022746666.1">
    <property type="nucleotide sequence ID" value="NZ_CP016086.1"/>
</dbReference>
<dbReference type="GeneID" id="55474956"/>
<organism evidence="1 2">
    <name type="scientific">Clostridium saccharobutylicum</name>
    <dbReference type="NCBI Taxonomy" id="169679"/>
    <lineage>
        <taxon>Bacteria</taxon>
        <taxon>Bacillati</taxon>
        <taxon>Bacillota</taxon>
        <taxon>Clostridia</taxon>
        <taxon>Eubacteriales</taxon>
        <taxon>Clostridiaceae</taxon>
        <taxon>Clostridium</taxon>
    </lineage>
</organism>